<dbReference type="PANTHER" id="PTHR34987:SF4">
    <property type="entry name" value="ALPHA-L-RHAMNOSIDASE C-TERMINAL DOMAIN-CONTAINING PROTEIN"/>
    <property type="match status" value="1"/>
</dbReference>
<dbReference type="Pfam" id="PF17390">
    <property type="entry name" value="Bac_rhamnosid_C"/>
    <property type="match status" value="1"/>
</dbReference>
<proteinExistence type="predicted"/>
<dbReference type="EMBL" id="FQUM01000014">
    <property type="protein sequence ID" value="SHF94529.1"/>
    <property type="molecule type" value="Genomic_DNA"/>
</dbReference>
<evidence type="ECO:0000313" key="5">
    <source>
        <dbReference type="Proteomes" id="UP000184164"/>
    </source>
</evidence>
<dbReference type="Gene3D" id="1.50.10.10">
    <property type="match status" value="1"/>
</dbReference>
<dbReference type="Gene3D" id="2.60.420.10">
    <property type="entry name" value="Maltose phosphorylase, domain 3"/>
    <property type="match status" value="1"/>
</dbReference>
<dbReference type="RefSeq" id="WP_073003406.1">
    <property type="nucleotide sequence ID" value="NZ_FQUM01000014.1"/>
</dbReference>
<name>A0A1M5FSY6_9BACT</name>
<dbReference type="SUPFAM" id="SSF48208">
    <property type="entry name" value="Six-hairpin glycosidases"/>
    <property type="match status" value="1"/>
</dbReference>
<organism evidence="4 5">
    <name type="scientific">Mariniphaga anaerophila</name>
    <dbReference type="NCBI Taxonomy" id="1484053"/>
    <lineage>
        <taxon>Bacteria</taxon>
        <taxon>Pseudomonadati</taxon>
        <taxon>Bacteroidota</taxon>
        <taxon>Bacteroidia</taxon>
        <taxon>Marinilabiliales</taxon>
        <taxon>Prolixibacteraceae</taxon>
        <taxon>Mariniphaga</taxon>
    </lineage>
</organism>
<evidence type="ECO:0000259" key="2">
    <source>
        <dbReference type="Pfam" id="PF17389"/>
    </source>
</evidence>
<feature type="chain" id="PRO_5013290937" evidence="1">
    <location>
        <begin position="19"/>
        <end position="764"/>
    </location>
</feature>
<evidence type="ECO:0000259" key="3">
    <source>
        <dbReference type="Pfam" id="PF17390"/>
    </source>
</evidence>
<evidence type="ECO:0000313" key="4">
    <source>
        <dbReference type="EMBL" id="SHF94529.1"/>
    </source>
</evidence>
<dbReference type="OrthoDB" id="9815108at2"/>
<dbReference type="InterPro" id="IPR008928">
    <property type="entry name" value="6-hairpin_glycosidase_sf"/>
</dbReference>
<keyword evidence="5" id="KW-1185">Reference proteome</keyword>
<reference evidence="5" key="1">
    <citation type="submission" date="2016-11" db="EMBL/GenBank/DDBJ databases">
        <authorList>
            <person name="Varghese N."/>
            <person name="Submissions S."/>
        </authorList>
    </citation>
    <scope>NUCLEOTIDE SEQUENCE [LARGE SCALE GENOMIC DNA]</scope>
    <source>
        <strain evidence="5">DSM 26910</strain>
    </source>
</reference>
<protein>
    <submittedName>
        <fullName evidence="4">Alpha-L-rhamnosidase</fullName>
    </submittedName>
</protein>
<gene>
    <name evidence="4" type="ORF">SAMN05444274_11450</name>
</gene>
<dbReference type="Pfam" id="PF17389">
    <property type="entry name" value="Bac_rhamnosid6H"/>
    <property type="match status" value="1"/>
</dbReference>
<dbReference type="PANTHER" id="PTHR34987">
    <property type="entry name" value="C, PUTATIVE (AFU_ORTHOLOGUE AFUA_3G02880)-RELATED"/>
    <property type="match status" value="1"/>
</dbReference>
<sequence>MKIQTALLFLMLCIGVYAQGHEWQAKRITAVEGQNESNSWFNFRTEKQLEIVPKKAVARIACDSKFWLWINGKMVVFEGQVKRGPTPHDTYYEEIDIAPFLKPGENCLAILLWYFGKDGFSHKSSGESGLVFQCDEIDLKSDENWTAELNKAYVHTGHLNPNYRLSESNIKFDARIGNFEWVLPGYKGKMPNAKVIAKAQDAPWNRLIKNPIPLWKDYGVREYENAADIPSVGSGEWIECKLPYNCHITPILDIDAPEGALIKMQTDNFDYMGLNVASVRAEYITKKGRQEYESLGWMNGHVVKYYIPEGVQIKALKYRETGFNTEFTGYFRCSNKFYERLWTKAARTLYVTMRDTYMDCPDRERAQWWGDAVNELGEAFYALCPNSATISKKGIVELINWQREDGVLYSPIPEGNWDKELPGQMLASVGYYGFWTYYINTGDRETIAGVYDGVRRYLDVWKLKPDGTLVERYGEWYWGDWGSDIDKQLLFNAWYYLALKGYRNMSELLGNQDEVRRVGNEMAAFKESFNKIFWDSNGYRTANYEGKYDDRAQALAVVSGLAERDKWDKLLGVFKTSHLASPYMEKYVLEALFMMNQPVYGLERMKKRYYKMVDVSPWSTLYENFGDGDDRVGHGTNNHAWSGGGLTILAQYVCGLEPVQAAWETFRVKPQLGTLSYAETGNKTIAGDVSVRIEQSKSEMIIKLKVPYESNAEVYIPNKYKTVKLNNQTIFDEKLLGEGVEYLGKQENSIVFKVGSGEHVFTTN</sequence>
<dbReference type="AlphaFoldDB" id="A0A1M5FSY6"/>
<evidence type="ECO:0000256" key="1">
    <source>
        <dbReference type="SAM" id="SignalP"/>
    </source>
</evidence>
<feature type="domain" description="Alpha-L-rhamnosidase C-terminal" evidence="3">
    <location>
        <begin position="655"/>
        <end position="724"/>
    </location>
</feature>
<keyword evidence="1" id="KW-0732">Signal</keyword>
<feature type="domain" description="Alpha-L-rhamnosidase six-hairpin glycosidase" evidence="2">
    <location>
        <begin position="327"/>
        <end position="566"/>
    </location>
</feature>
<dbReference type="STRING" id="1484053.SAMN05444274_11450"/>
<dbReference type="InterPro" id="IPR012341">
    <property type="entry name" value="6hp_glycosidase-like_sf"/>
</dbReference>
<dbReference type="InterPro" id="IPR035398">
    <property type="entry name" value="Bac_rhamnosid_C"/>
</dbReference>
<feature type="signal peptide" evidence="1">
    <location>
        <begin position="1"/>
        <end position="18"/>
    </location>
</feature>
<dbReference type="InterPro" id="IPR035396">
    <property type="entry name" value="Bac_rhamnosid6H"/>
</dbReference>
<dbReference type="GO" id="GO:0005975">
    <property type="term" value="P:carbohydrate metabolic process"/>
    <property type="evidence" value="ECO:0007669"/>
    <property type="project" value="InterPro"/>
</dbReference>
<dbReference type="Proteomes" id="UP000184164">
    <property type="component" value="Unassembled WGS sequence"/>
</dbReference>
<dbReference type="Gene3D" id="2.60.120.260">
    <property type="entry name" value="Galactose-binding domain-like"/>
    <property type="match status" value="1"/>
</dbReference>
<accession>A0A1M5FSY6</accession>